<dbReference type="GO" id="GO:0006368">
    <property type="term" value="P:transcription elongation by RNA polymerase II"/>
    <property type="evidence" value="ECO:0007669"/>
    <property type="project" value="InterPro"/>
</dbReference>
<proteinExistence type="inferred from homology"/>
<dbReference type="AlphaFoldDB" id="A0A2G2W0P8"/>
<sequence>MLFMSKIVKNSRDLRPEYCIPQTLFSEICKSRRLGLLLRRASRGLSMRTNCKLHPVKVQPLFPDFDRYKDQFVLANFDGAPTVDSEDYNKLDKTVRDAYESQAVMKNFEATSSNADKPGKFLAYMVPAPNEQSKDMYDENEDISYSKVREYHCDVRDDNADDPTTYLVAFGETEAHYMPVPSMLVLKKKGASVNDEGLLEPLCSTKIGVRVSVYSSVPDTTCRITGYVVVALYSIGAKKVKTECIQLMEMEDC</sequence>
<evidence type="ECO:0000313" key="4">
    <source>
        <dbReference type="EMBL" id="PHT38773.1"/>
    </source>
</evidence>
<dbReference type="GO" id="GO:0003682">
    <property type="term" value="F:chromatin binding"/>
    <property type="evidence" value="ECO:0007669"/>
    <property type="project" value="TreeGrafter"/>
</dbReference>
<name>A0A2G2W0P8_CAPBA</name>
<reference evidence="5" key="2">
    <citation type="journal article" date="2017" name="J. Anim. Genet.">
        <title>Multiple reference genome sequences of hot pepper reveal the massive evolution of plant disease resistance genes by retroduplication.</title>
        <authorList>
            <person name="Kim S."/>
            <person name="Park J."/>
            <person name="Yeom S.-I."/>
            <person name="Kim Y.-M."/>
            <person name="Seo E."/>
            <person name="Kim K.-T."/>
            <person name="Kim M.-S."/>
            <person name="Lee J.M."/>
            <person name="Cheong K."/>
            <person name="Shin H.-S."/>
            <person name="Kim S.-B."/>
            <person name="Han K."/>
            <person name="Lee J."/>
            <person name="Park M."/>
            <person name="Lee H.-A."/>
            <person name="Lee H.-Y."/>
            <person name="Lee Y."/>
            <person name="Oh S."/>
            <person name="Lee J.H."/>
            <person name="Choi E."/>
            <person name="Choi E."/>
            <person name="Lee S.E."/>
            <person name="Jeon J."/>
            <person name="Kim H."/>
            <person name="Choi G."/>
            <person name="Song H."/>
            <person name="Lee J."/>
            <person name="Lee S.-C."/>
            <person name="Kwon J.-K."/>
            <person name="Lee H.-Y."/>
            <person name="Koo N."/>
            <person name="Hong Y."/>
            <person name="Kim R.W."/>
            <person name="Kang W.-H."/>
            <person name="Huh J.H."/>
            <person name="Kang B.-C."/>
            <person name="Yang T.-J."/>
            <person name="Lee Y.-H."/>
            <person name="Bennetzen J.L."/>
            <person name="Choi D."/>
        </authorList>
    </citation>
    <scope>NUCLEOTIDE SEQUENCE [LARGE SCALE GENOMIC DNA]</scope>
    <source>
        <strain evidence="5">cv. PBC81</strain>
    </source>
</reference>
<dbReference type="OrthoDB" id="10260285at2759"/>
<dbReference type="Proteomes" id="UP000224567">
    <property type="component" value="Unassembled WGS sequence"/>
</dbReference>
<dbReference type="Pfam" id="PF03985">
    <property type="entry name" value="Paf1"/>
    <property type="match status" value="1"/>
</dbReference>
<evidence type="ECO:0000313" key="5">
    <source>
        <dbReference type="Proteomes" id="UP000224567"/>
    </source>
</evidence>
<protein>
    <submittedName>
        <fullName evidence="4">Protein PAF1-like protein</fullName>
    </submittedName>
</protein>
<keyword evidence="5" id="KW-1185">Reference proteome</keyword>
<dbReference type="GO" id="GO:0016593">
    <property type="term" value="C:Cdc73/Paf1 complex"/>
    <property type="evidence" value="ECO:0007669"/>
    <property type="project" value="InterPro"/>
</dbReference>
<evidence type="ECO:0000256" key="2">
    <source>
        <dbReference type="ARBA" id="ARBA00007560"/>
    </source>
</evidence>
<dbReference type="PANTHER" id="PTHR23188">
    <property type="entry name" value="RNA POLYMERASE II-ASSOCIATED FACTOR 1 HOMOLOG"/>
    <property type="match status" value="1"/>
</dbReference>
<dbReference type="InterPro" id="IPR007133">
    <property type="entry name" value="RNA_pol_II-assoc_Paf1"/>
</dbReference>
<evidence type="ECO:0000256" key="1">
    <source>
        <dbReference type="ARBA" id="ARBA00004123"/>
    </source>
</evidence>
<keyword evidence="3" id="KW-0539">Nucleus</keyword>
<dbReference type="GO" id="GO:0000993">
    <property type="term" value="F:RNA polymerase II complex binding"/>
    <property type="evidence" value="ECO:0007669"/>
    <property type="project" value="TreeGrafter"/>
</dbReference>
<comment type="caution">
    <text evidence="4">The sequence shown here is derived from an EMBL/GenBank/DDBJ whole genome shotgun (WGS) entry which is preliminary data.</text>
</comment>
<comment type="subcellular location">
    <subcellularLocation>
        <location evidence="1">Nucleus</location>
    </subcellularLocation>
</comment>
<accession>A0A2G2W0P8</accession>
<dbReference type="EMBL" id="MLFT02000009">
    <property type="protein sequence ID" value="PHT38773.1"/>
    <property type="molecule type" value="Genomic_DNA"/>
</dbReference>
<evidence type="ECO:0000256" key="3">
    <source>
        <dbReference type="ARBA" id="ARBA00023242"/>
    </source>
</evidence>
<comment type="similarity">
    <text evidence="2">Belongs to the PAF1 family.</text>
</comment>
<dbReference type="PANTHER" id="PTHR23188:SF12">
    <property type="entry name" value="RNA POLYMERASE II-ASSOCIATED FACTOR 1 HOMOLOG"/>
    <property type="match status" value="1"/>
</dbReference>
<reference evidence="4 5" key="1">
    <citation type="journal article" date="2017" name="Genome Biol.">
        <title>New reference genome sequences of hot pepper reveal the massive evolution of plant disease-resistance genes by retroduplication.</title>
        <authorList>
            <person name="Kim S."/>
            <person name="Park J."/>
            <person name="Yeom S.I."/>
            <person name="Kim Y.M."/>
            <person name="Seo E."/>
            <person name="Kim K.T."/>
            <person name="Kim M.S."/>
            <person name="Lee J.M."/>
            <person name="Cheong K."/>
            <person name="Shin H.S."/>
            <person name="Kim S.B."/>
            <person name="Han K."/>
            <person name="Lee J."/>
            <person name="Park M."/>
            <person name="Lee H.A."/>
            <person name="Lee H.Y."/>
            <person name="Lee Y."/>
            <person name="Oh S."/>
            <person name="Lee J.H."/>
            <person name="Choi E."/>
            <person name="Choi E."/>
            <person name="Lee S.E."/>
            <person name="Jeon J."/>
            <person name="Kim H."/>
            <person name="Choi G."/>
            <person name="Song H."/>
            <person name="Lee J."/>
            <person name="Lee S.C."/>
            <person name="Kwon J.K."/>
            <person name="Lee H.Y."/>
            <person name="Koo N."/>
            <person name="Hong Y."/>
            <person name="Kim R.W."/>
            <person name="Kang W.H."/>
            <person name="Huh J.H."/>
            <person name="Kang B.C."/>
            <person name="Yang T.J."/>
            <person name="Lee Y.H."/>
            <person name="Bennetzen J.L."/>
            <person name="Choi D."/>
        </authorList>
    </citation>
    <scope>NUCLEOTIDE SEQUENCE [LARGE SCALE GENOMIC DNA]</scope>
    <source>
        <strain evidence="5">cv. PBC81</strain>
    </source>
</reference>
<gene>
    <name evidence="4" type="ORF">CQW23_22346</name>
</gene>
<organism evidence="4 5">
    <name type="scientific">Capsicum baccatum</name>
    <name type="common">Peruvian pepper</name>
    <dbReference type="NCBI Taxonomy" id="33114"/>
    <lineage>
        <taxon>Eukaryota</taxon>
        <taxon>Viridiplantae</taxon>
        <taxon>Streptophyta</taxon>
        <taxon>Embryophyta</taxon>
        <taxon>Tracheophyta</taxon>
        <taxon>Spermatophyta</taxon>
        <taxon>Magnoliopsida</taxon>
        <taxon>eudicotyledons</taxon>
        <taxon>Gunneridae</taxon>
        <taxon>Pentapetalae</taxon>
        <taxon>asterids</taxon>
        <taxon>lamiids</taxon>
        <taxon>Solanales</taxon>
        <taxon>Solanaceae</taxon>
        <taxon>Solanoideae</taxon>
        <taxon>Capsiceae</taxon>
        <taxon>Capsicum</taxon>
    </lineage>
</organism>
<dbReference type="STRING" id="33114.A0A2G2W0P8"/>